<reference evidence="6" key="1">
    <citation type="submission" date="2020-10" db="EMBL/GenBank/DDBJ databases">
        <authorList>
            <person name="Gilroy R."/>
        </authorList>
    </citation>
    <scope>NUCLEOTIDE SEQUENCE</scope>
    <source>
        <strain evidence="6">B3-1481</strain>
    </source>
</reference>
<gene>
    <name evidence="6" type="ORF">IAB76_06295</name>
</gene>
<dbReference type="InterPro" id="IPR036881">
    <property type="entry name" value="Glyco_hydro_3_C_sf"/>
</dbReference>
<dbReference type="SUPFAM" id="SSF52279">
    <property type="entry name" value="Beta-D-glucan exohydrolase, C-terminal domain"/>
    <property type="match status" value="1"/>
</dbReference>
<dbReference type="PRINTS" id="PR00133">
    <property type="entry name" value="GLHYDRLASE3"/>
</dbReference>
<dbReference type="InterPro" id="IPR050288">
    <property type="entry name" value="Cellulose_deg_GH3"/>
</dbReference>
<dbReference type="Pfam" id="PF00933">
    <property type="entry name" value="Glyco_hydro_3"/>
    <property type="match status" value="1"/>
</dbReference>
<proteinExistence type="inferred from homology"/>
<dbReference type="InterPro" id="IPR036962">
    <property type="entry name" value="Glyco_hydro_3_N_sf"/>
</dbReference>
<evidence type="ECO:0000259" key="5">
    <source>
        <dbReference type="Pfam" id="PF00933"/>
    </source>
</evidence>
<dbReference type="InterPro" id="IPR017853">
    <property type="entry name" value="GH"/>
</dbReference>
<evidence type="ECO:0000313" key="7">
    <source>
        <dbReference type="Proteomes" id="UP000823769"/>
    </source>
</evidence>
<evidence type="ECO:0000313" key="6">
    <source>
        <dbReference type="EMBL" id="MBO8480700.1"/>
    </source>
</evidence>
<feature type="non-terminal residue" evidence="6">
    <location>
        <position position="403"/>
    </location>
</feature>
<dbReference type="AlphaFoldDB" id="A0A9D9IZ46"/>
<reference evidence="6" key="2">
    <citation type="journal article" date="2021" name="PeerJ">
        <title>Extensive microbial diversity within the chicken gut microbiome revealed by metagenomics and culture.</title>
        <authorList>
            <person name="Gilroy R."/>
            <person name="Ravi A."/>
            <person name="Getino M."/>
            <person name="Pursley I."/>
            <person name="Horton D.L."/>
            <person name="Alikhan N.F."/>
            <person name="Baker D."/>
            <person name="Gharbi K."/>
            <person name="Hall N."/>
            <person name="Watson M."/>
            <person name="Adriaenssens E.M."/>
            <person name="Foster-Nyarko E."/>
            <person name="Jarju S."/>
            <person name="Secka A."/>
            <person name="Antonio M."/>
            <person name="Oren A."/>
            <person name="Chaudhuri R.R."/>
            <person name="La Ragione R."/>
            <person name="Hildebrand F."/>
            <person name="Pallen M.J."/>
        </authorList>
    </citation>
    <scope>NUCLEOTIDE SEQUENCE</scope>
    <source>
        <strain evidence="6">B3-1481</strain>
    </source>
</reference>
<accession>A0A9D9IZ46</accession>
<dbReference type="PROSITE" id="PS00775">
    <property type="entry name" value="GLYCOSYL_HYDROL_F3"/>
    <property type="match status" value="1"/>
</dbReference>
<dbReference type="EMBL" id="JADILW010000088">
    <property type="protein sequence ID" value="MBO8480700.1"/>
    <property type="molecule type" value="Genomic_DNA"/>
</dbReference>
<keyword evidence="4" id="KW-0732">Signal</keyword>
<dbReference type="GO" id="GO:0004553">
    <property type="term" value="F:hydrolase activity, hydrolyzing O-glycosyl compounds"/>
    <property type="evidence" value="ECO:0007669"/>
    <property type="project" value="InterPro"/>
</dbReference>
<protein>
    <submittedName>
        <fullName evidence="6">Glycoside hydrolase family 3 protein</fullName>
    </submittedName>
</protein>
<keyword evidence="3" id="KW-0119">Carbohydrate metabolism</keyword>
<dbReference type="Proteomes" id="UP000823769">
    <property type="component" value="Unassembled WGS sequence"/>
</dbReference>
<dbReference type="GO" id="GO:0005975">
    <property type="term" value="P:carbohydrate metabolic process"/>
    <property type="evidence" value="ECO:0007669"/>
    <property type="project" value="InterPro"/>
</dbReference>
<dbReference type="Gene3D" id="3.40.50.1700">
    <property type="entry name" value="Glycoside hydrolase family 3 C-terminal domain"/>
    <property type="match status" value="1"/>
</dbReference>
<dbReference type="InterPro" id="IPR019800">
    <property type="entry name" value="Glyco_hydro_3_AS"/>
</dbReference>
<comment type="caution">
    <text evidence="6">The sequence shown here is derived from an EMBL/GenBank/DDBJ whole genome shotgun (WGS) entry which is preliminary data.</text>
</comment>
<evidence type="ECO:0000256" key="4">
    <source>
        <dbReference type="SAM" id="SignalP"/>
    </source>
</evidence>
<dbReference type="SUPFAM" id="SSF51445">
    <property type="entry name" value="(Trans)glycosidases"/>
    <property type="match status" value="1"/>
</dbReference>
<dbReference type="InterPro" id="IPR001764">
    <property type="entry name" value="Glyco_hydro_3_N"/>
</dbReference>
<dbReference type="Gene3D" id="3.20.20.300">
    <property type="entry name" value="Glycoside hydrolase, family 3, N-terminal domain"/>
    <property type="match status" value="1"/>
</dbReference>
<feature type="chain" id="PRO_5039403336" evidence="4">
    <location>
        <begin position="20"/>
        <end position="403"/>
    </location>
</feature>
<organism evidence="6 7">
    <name type="scientific">Candidatus Cryptobacteroides avistercoris</name>
    <dbReference type="NCBI Taxonomy" id="2840758"/>
    <lineage>
        <taxon>Bacteria</taxon>
        <taxon>Pseudomonadati</taxon>
        <taxon>Bacteroidota</taxon>
        <taxon>Bacteroidia</taxon>
        <taxon>Bacteroidales</taxon>
        <taxon>Candidatus Cryptobacteroides</taxon>
    </lineage>
</organism>
<evidence type="ECO:0000256" key="2">
    <source>
        <dbReference type="ARBA" id="ARBA00022801"/>
    </source>
</evidence>
<dbReference type="PANTHER" id="PTHR42715">
    <property type="entry name" value="BETA-GLUCOSIDASE"/>
    <property type="match status" value="1"/>
</dbReference>
<evidence type="ECO:0000256" key="3">
    <source>
        <dbReference type="ARBA" id="ARBA00023277"/>
    </source>
</evidence>
<feature type="domain" description="Glycoside hydrolase family 3 N-terminal" evidence="5">
    <location>
        <begin position="103"/>
        <end position="321"/>
    </location>
</feature>
<dbReference type="PANTHER" id="PTHR42715:SF10">
    <property type="entry name" value="BETA-GLUCOSIDASE"/>
    <property type="match status" value="1"/>
</dbReference>
<keyword evidence="2 6" id="KW-0378">Hydrolase</keyword>
<sequence length="403" mass="43421">MKKTFLIAGALLCAFQLSAQPKLSADNVDEVLKAMTLEEKAALCVGAGRGYQLGGLTFSSTVLVPGAAGTTLAIPRLGIPATALPDGPAGVRISPTREGDSRTYYATGFPVGTAIASSWDTELVENMTKAMGNEVLEYGADVLLAPAMNIHRNPLCGRNFEYFSEDPVLAGKISAAYVRGIQSNGVGTSVKHFAVNNQETNRMENDAQVDTRALREIYLKGFEITVKESQPWTIMSSYNKLNGEYTQQSHDLLTKILRDEWGFEGIVMTDWGSKEGTVKAVAAGNDLMMPGNATETQRIVDAVKSGELSEADLDRNVRNMLNYIVKTPHFRNYKYSDTPDLKAHAKVARAAATESMVLLKNDDNVLPLKGTETVAMFGISSVDFVAGGTGSGNVNKAYVVNMV</sequence>
<comment type="similarity">
    <text evidence="1">Belongs to the glycosyl hydrolase 3 family.</text>
</comment>
<feature type="signal peptide" evidence="4">
    <location>
        <begin position="1"/>
        <end position="19"/>
    </location>
</feature>
<name>A0A9D9IZ46_9BACT</name>
<evidence type="ECO:0000256" key="1">
    <source>
        <dbReference type="ARBA" id="ARBA00005336"/>
    </source>
</evidence>